<dbReference type="PROSITE" id="PS00409">
    <property type="entry name" value="PROKAR_NTER_METHYL"/>
    <property type="match status" value="1"/>
</dbReference>
<sequence length="166" mass="16743">MKQKGFTLIELLVVIAIIGVLASVVLASLNSARSKGADAAVKANLASTRAQAEILYDTNGGYGVDATPTAFALGVCAQTADTIFADATLWGQVNGADTAGGGLASCMSTVTGSGSWAVGVQLKQNATTEAWCVDSSGQAKKETLDGTPIQAELDALITDGTVAKCD</sequence>
<dbReference type="InterPro" id="IPR045584">
    <property type="entry name" value="Pilin-like"/>
</dbReference>
<keyword evidence="5 6" id="KW-0472">Membrane</keyword>
<evidence type="ECO:0000313" key="7">
    <source>
        <dbReference type="EMBL" id="OHA84426.1"/>
    </source>
</evidence>
<evidence type="ECO:0000256" key="4">
    <source>
        <dbReference type="ARBA" id="ARBA00022989"/>
    </source>
</evidence>
<evidence type="ECO:0000256" key="3">
    <source>
        <dbReference type="ARBA" id="ARBA00022692"/>
    </source>
</evidence>
<keyword evidence="2" id="KW-0488">Methylation</keyword>
<keyword evidence="4 6" id="KW-1133">Transmembrane helix</keyword>
<dbReference type="STRING" id="1802727.A2937_01680"/>
<dbReference type="EMBL" id="MHUW01000001">
    <property type="protein sequence ID" value="OHA84426.1"/>
    <property type="molecule type" value="Genomic_DNA"/>
</dbReference>
<dbReference type="NCBIfam" id="TIGR02532">
    <property type="entry name" value="IV_pilin_GFxxxE"/>
    <property type="match status" value="1"/>
</dbReference>
<proteinExistence type="predicted"/>
<gene>
    <name evidence="7" type="ORF">A2937_01680</name>
</gene>
<dbReference type="SUPFAM" id="SSF54523">
    <property type="entry name" value="Pili subunits"/>
    <property type="match status" value="1"/>
</dbReference>
<dbReference type="Pfam" id="PF07963">
    <property type="entry name" value="N_methyl"/>
    <property type="match status" value="1"/>
</dbReference>
<dbReference type="Gene3D" id="3.30.700.10">
    <property type="entry name" value="Glycoprotein, Type 4 Pilin"/>
    <property type="match status" value="1"/>
</dbReference>
<dbReference type="GO" id="GO:0015628">
    <property type="term" value="P:protein secretion by the type II secretion system"/>
    <property type="evidence" value="ECO:0007669"/>
    <property type="project" value="InterPro"/>
</dbReference>
<evidence type="ECO:0000313" key="8">
    <source>
        <dbReference type="Proteomes" id="UP000177987"/>
    </source>
</evidence>
<evidence type="ECO:0000256" key="6">
    <source>
        <dbReference type="SAM" id="Phobius"/>
    </source>
</evidence>
<protein>
    <recommendedName>
        <fullName evidence="9">Type II secretion system protein GspG C-terminal domain-containing protein</fullName>
    </recommendedName>
</protein>
<dbReference type="Proteomes" id="UP000177987">
    <property type="component" value="Unassembled WGS sequence"/>
</dbReference>
<comment type="subcellular location">
    <subcellularLocation>
        <location evidence="1">Membrane</location>
        <topology evidence="1">Single-pass membrane protein</topology>
    </subcellularLocation>
</comment>
<dbReference type="PANTHER" id="PTHR30093:SF44">
    <property type="entry name" value="TYPE II SECRETION SYSTEM CORE PROTEIN G"/>
    <property type="match status" value="1"/>
</dbReference>
<accession>A0A1G2SHB2</accession>
<comment type="caution">
    <text evidence="7">The sequence shown here is derived from an EMBL/GenBank/DDBJ whole genome shotgun (WGS) entry which is preliminary data.</text>
</comment>
<evidence type="ECO:0008006" key="9">
    <source>
        <dbReference type="Google" id="ProtNLM"/>
    </source>
</evidence>
<dbReference type="GO" id="GO:0015627">
    <property type="term" value="C:type II protein secretion system complex"/>
    <property type="evidence" value="ECO:0007669"/>
    <property type="project" value="InterPro"/>
</dbReference>
<evidence type="ECO:0000256" key="5">
    <source>
        <dbReference type="ARBA" id="ARBA00023136"/>
    </source>
</evidence>
<keyword evidence="3 6" id="KW-0812">Transmembrane</keyword>
<dbReference type="PRINTS" id="PR00885">
    <property type="entry name" value="BCTERIALGSPH"/>
</dbReference>
<dbReference type="GO" id="GO:0016020">
    <property type="term" value="C:membrane"/>
    <property type="evidence" value="ECO:0007669"/>
    <property type="project" value="UniProtKB-SubCell"/>
</dbReference>
<feature type="transmembrane region" description="Helical" evidence="6">
    <location>
        <begin position="6"/>
        <end position="29"/>
    </location>
</feature>
<dbReference type="InterPro" id="IPR012902">
    <property type="entry name" value="N_methyl_site"/>
</dbReference>
<organism evidence="7 8">
    <name type="scientific">Candidatus Yonathbacteria bacterium RIFCSPLOWO2_01_FULL_47_33b</name>
    <dbReference type="NCBI Taxonomy" id="1802727"/>
    <lineage>
        <taxon>Bacteria</taxon>
        <taxon>Candidatus Yonathiibacteriota</taxon>
    </lineage>
</organism>
<dbReference type="InterPro" id="IPR002416">
    <property type="entry name" value="T2SS_protein-GspH"/>
</dbReference>
<evidence type="ECO:0000256" key="1">
    <source>
        <dbReference type="ARBA" id="ARBA00004167"/>
    </source>
</evidence>
<reference evidence="7 8" key="1">
    <citation type="journal article" date="2016" name="Nat. Commun.">
        <title>Thousands of microbial genomes shed light on interconnected biogeochemical processes in an aquifer system.</title>
        <authorList>
            <person name="Anantharaman K."/>
            <person name="Brown C.T."/>
            <person name="Hug L.A."/>
            <person name="Sharon I."/>
            <person name="Castelle C.J."/>
            <person name="Probst A.J."/>
            <person name="Thomas B.C."/>
            <person name="Singh A."/>
            <person name="Wilkins M.J."/>
            <person name="Karaoz U."/>
            <person name="Brodie E.L."/>
            <person name="Williams K.H."/>
            <person name="Hubbard S.S."/>
            <person name="Banfield J.F."/>
        </authorList>
    </citation>
    <scope>NUCLEOTIDE SEQUENCE [LARGE SCALE GENOMIC DNA]</scope>
</reference>
<name>A0A1G2SHB2_9BACT</name>
<evidence type="ECO:0000256" key="2">
    <source>
        <dbReference type="ARBA" id="ARBA00022481"/>
    </source>
</evidence>
<dbReference type="PANTHER" id="PTHR30093">
    <property type="entry name" value="GENERAL SECRETION PATHWAY PROTEIN G"/>
    <property type="match status" value="1"/>
</dbReference>
<dbReference type="AlphaFoldDB" id="A0A1G2SHB2"/>